<keyword evidence="2" id="KW-1185">Reference proteome</keyword>
<gene>
    <name evidence="1" type="ORF">ACFQ0I_15185</name>
</gene>
<sequence length="463" mass="54178">MNTQHLQHLYLRAGFGIGYNKLSKLKSLSKTAVVSHLFSEKDSVLPLEIKLSELKKQYLEHFKNGKLLLDKKSLMALQKMSREKIQELNIAWINRLNNPQSVLTEKMTLFWANVFVCRDTNIFHIQHYNNTLRQHALGDFRQFVKAIAKEASMSKYLNNKQNIKQSPNENFARELMELFTLGIGHYSEHDIKEAARAFTGWTNKLNGDFYVRVRQHDFGEKTFMGKTGNFDGDAVIDIILEQKQCARFICAKIYRYFINPEINTNRLEELTSIFYKNYNIEELMRYIFNSDWFYQEENIGVKIKSPIELLAGMHQIIPFEFQKPRQLLYLQKLMGQILLNPANVAGWKGDKNWIDSNTLMLRLKLPSILLNNAVINLQEKGEFEDSFETYYNAQKNRQSYIKITKSWADFNREYGKLSTNALKELLLVSSIDADTNMFLSNLKITNNQEFCIQLMSIPEYQLC</sequence>
<name>A0ABW3BVI9_9FLAO</name>
<dbReference type="Pfam" id="PF08811">
    <property type="entry name" value="DUF1800"/>
    <property type="match status" value="1"/>
</dbReference>
<comment type="caution">
    <text evidence="1">The sequence shown here is derived from an EMBL/GenBank/DDBJ whole genome shotgun (WGS) entry which is preliminary data.</text>
</comment>
<evidence type="ECO:0000313" key="2">
    <source>
        <dbReference type="Proteomes" id="UP001597011"/>
    </source>
</evidence>
<organism evidence="1 2">
    <name type="scientific">Mariniflexile aquimaris</name>
    <dbReference type="NCBI Taxonomy" id="881009"/>
    <lineage>
        <taxon>Bacteria</taxon>
        <taxon>Pseudomonadati</taxon>
        <taxon>Bacteroidota</taxon>
        <taxon>Flavobacteriia</taxon>
        <taxon>Flavobacteriales</taxon>
        <taxon>Flavobacteriaceae</taxon>
        <taxon>Mariniflexile</taxon>
    </lineage>
</organism>
<dbReference type="Proteomes" id="UP001597011">
    <property type="component" value="Unassembled WGS sequence"/>
</dbReference>
<dbReference type="InterPro" id="IPR014917">
    <property type="entry name" value="DUF1800"/>
</dbReference>
<evidence type="ECO:0000313" key="1">
    <source>
        <dbReference type="EMBL" id="MFD0837121.1"/>
    </source>
</evidence>
<protein>
    <submittedName>
        <fullName evidence="1">DUF1800 family protein</fullName>
    </submittedName>
</protein>
<dbReference type="RefSeq" id="WP_379943707.1">
    <property type="nucleotide sequence ID" value="NZ_JBHTIB010000015.1"/>
</dbReference>
<accession>A0ABW3BVI9</accession>
<proteinExistence type="predicted"/>
<dbReference type="EMBL" id="JBHTIB010000015">
    <property type="protein sequence ID" value="MFD0837121.1"/>
    <property type="molecule type" value="Genomic_DNA"/>
</dbReference>
<reference evidence="2" key="1">
    <citation type="journal article" date="2019" name="Int. J. Syst. Evol. Microbiol.">
        <title>The Global Catalogue of Microorganisms (GCM) 10K type strain sequencing project: providing services to taxonomists for standard genome sequencing and annotation.</title>
        <authorList>
            <consortium name="The Broad Institute Genomics Platform"/>
            <consortium name="The Broad Institute Genome Sequencing Center for Infectious Disease"/>
            <person name="Wu L."/>
            <person name="Ma J."/>
        </authorList>
    </citation>
    <scope>NUCLEOTIDE SEQUENCE [LARGE SCALE GENOMIC DNA]</scope>
    <source>
        <strain evidence="2">CCUG 60529</strain>
    </source>
</reference>